<proteinExistence type="predicted"/>
<reference evidence="1 2" key="1">
    <citation type="submission" date="2017-09" db="EMBL/GenBank/DDBJ databases">
        <title>Draft Genome Sequence of Corynebacterium accolens AH4003.</title>
        <authorList>
            <person name="Chen Y."/>
            <person name="Oosthuysen W.F."/>
            <person name="Kelley S."/>
            <person name="Horswill A."/>
        </authorList>
    </citation>
    <scope>NUCLEOTIDE SEQUENCE [LARGE SCALE GENOMIC DNA]</scope>
    <source>
        <strain evidence="1 2">AH4003</strain>
    </source>
</reference>
<sequence>MDSISGFLFSQDPTQKLYTQLRRALPSEVTVCEHSLPKGWNPTKGAAVVVADGAPQARDTGHDRQLVRVSVHAPTFAIARRVGRSINEFLLSPLGGLGLSISRTRTTGVIVGPDSLKGGYVATCSYSCGTTRKVI</sequence>
<protein>
    <submittedName>
        <fullName evidence="1">Uncharacterized protein</fullName>
    </submittedName>
</protein>
<dbReference type="AlphaFoldDB" id="A0A2A4AKZ5"/>
<accession>A0A2A4AKZ5</accession>
<organism evidence="1 2">
    <name type="scientific">Corynebacterium accolens</name>
    <dbReference type="NCBI Taxonomy" id="38284"/>
    <lineage>
        <taxon>Bacteria</taxon>
        <taxon>Bacillati</taxon>
        <taxon>Actinomycetota</taxon>
        <taxon>Actinomycetes</taxon>
        <taxon>Mycobacteriales</taxon>
        <taxon>Corynebacteriaceae</taxon>
        <taxon>Corynebacterium</taxon>
    </lineage>
</organism>
<name>A0A2A4AKZ5_9CORY</name>
<evidence type="ECO:0000313" key="1">
    <source>
        <dbReference type="EMBL" id="PCC83141.1"/>
    </source>
</evidence>
<comment type="caution">
    <text evidence="1">The sequence shown here is derived from an EMBL/GenBank/DDBJ whole genome shotgun (WGS) entry which is preliminary data.</text>
</comment>
<dbReference type="Proteomes" id="UP000218690">
    <property type="component" value="Unassembled WGS sequence"/>
</dbReference>
<dbReference type="EMBL" id="NWBP01000016">
    <property type="protein sequence ID" value="PCC83141.1"/>
    <property type="molecule type" value="Genomic_DNA"/>
</dbReference>
<gene>
    <name evidence="1" type="ORF">COM45_04920</name>
</gene>
<evidence type="ECO:0000313" key="2">
    <source>
        <dbReference type="Proteomes" id="UP000218690"/>
    </source>
</evidence>